<dbReference type="GO" id="GO:0051117">
    <property type="term" value="F:ATPase binding"/>
    <property type="evidence" value="ECO:0007669"/>
    <property type="project" value="TreeGrafter"/>
</dbReference>
<keyword evidence="8 9" id="KW-0472">Membrane</keyword>
<evidence type="ECO:0000256" key="3">
    <source>
        <dbReference type="ARBA" id="ARBA00022448"/>
    </source>
</evidence>
<name>A0A0R3VU85_TAEAS</name>
<feature type="region of interest" description="Disordered" evidence="10">
    <location>
        <begin position="684"/>
        <end position="709"/>
    </location>
</feature>
<feature type="transmembrane region" description="Helical" evidence="9">
    <location>
        <begin position="414"/>
        <end position="439"/>
    </location>
</feature>
<reference evidence="11" key="1">
    <citation type="submission" date="2017-02" db="UniProtKB">
        <authorList>
            <consortium name="WormBaseParasite"/>
        </authorList>
    </citation>
    <scope>IDENTIFICATION</scope>
</reference>
<evidence type="ECO:0000256" key="7">
    <source>
        <dbReference type="ARBA" id="ARBA00023065"/>
    </source>
</evidence>
<feature type="transmembrane region" description="Helical" evidence="9">
    <location>
        <begin position="648"/>
        <end position="667"/>
    </location>
</feature>
<evidence type="ECO:0000256" key="1">
    <source>
        <dbReference type="ARBA" id="ARBA00004141"/>
    </source>
</evidence>
<protein>
    <recommendedName>
        <fullName evidence="9">V-type proton ATPase subunit a</fullName>
    </recommendedName>
</protein>
<feature type="transmembrane region" description="Helical" evidence="9">
    <location>
        <begin position="789"/>
        <end position="814"/>
    </location>
</feature>
<dbReference type="InterPro" id="IPR002490">
    <property type="entry name" value="V-ATPase_116kDa_su"/>
</dbReference>
<dbReference type="GO" id="GO:0000220">
    <property type="term" value="C:vacuolar proton-transporting V-type ATPase, V0 domain"/>
    <property type="evidence" value="ECO:0007669"/>
    <property type="project" value="InterPro"/>
</dbReference>
<evidence type="ECO:0000256" key="4">
    <source>
        <dbReference type="ARBA" id="ARBA00022692"/>
    </source>
</evidence>
<dbReference type="GO" id="GO:0007035">
    <property type="term" value="P:vacuolar acidification"/>
    <property type="evidence" value="ECO:0007669"/>
    <property type="project" value="TreeGrafter"/>
</dbReference>
<dbReference type="Pfam" id="PF01496">
    <property type="entry name" value="V_ATPase_I"/>
    <property type="match status" value="1"/>
</dbReference>
<sequence>LCELRKREMGAMFRSERMQLSQLFLHIDSAYMCIVELGELGVVQFRDTNAERNAFQRKFVNEVRRCDEMERKLRFMLNEIQVNKLKLYDSPEIPEAPAPREMIDMETTFEKLENETKEVNASIGNLRQTYFELQEMKHLLRKTQIFFDEAHQTPSFTTDENLGLLGEEGSQTTYSGAEMHLGFVAGVVLREKLSAFERMLWRACSGNVFLKQAEIELPLEDLLTGEKVYKTVFIVFFQGDQLKTRVTKICEGFHATVYPCPESAADRRTMLIDVVQKIDDLETVLTQTQQHRQRILEAAAKNLNNWFIRVRKMKAIYHTLNLFDLDVTTKCMIGECWCAVSDLDQINLALCRGMQKSGSTIQPILNVMPTKDSPPTFHRTDKFTEAFQGIVDAYGVATYREVNPALFTLITFPFLFAVMFGDAGHGLVMFLFGLFMALWERRLISMKIKDEVFDIFFGGRYVILLMGAFSIYTGVIYNDIFSKSVNLFGSSWYPGYDKHVISSKSLLQLEPRTSENITDQMFAGQPYPFGIDPIWQISNNKIPFMNSLKMKISIILAVLHMIFGVILSFFNHKFFNNTLSIWCEALPQLLFLTSIFGYLVIIIFYKWGAYTADEASTAPSLLLVLINMFRFNYEVKGGAGDPFYGGQAVIQSILMLIALACIPWMLLSKPFILRWRFKRSAILDHGSQPKPTPPPRPPKPDLNSGQRSKEPDANYAAQVVVADDHDGDLEHFDFGECMVYSAIHTIEYCLGCISNTASYLRLWALSLAHAQLSEVLWSMVMQNGLKIDAYYGSVFLFLIFSAWAGLTVGVLVLMEGLSAFLHAIRLHWVEFQNKFYSGTGHLFEPFSFRAYINQPLNEP</sequence>
<comment type="subcellular location">
    <subcellularLocation>
        <location evidence="1">Membrane</location>
        <topology evidence="1">Multi-pass membrane protein</topology>
    </subcellularLocation>
</comment>
<feature type="transmembrane region" description="Helical" evidence="9">
    <location>
        <begin position="552"/>
        <end position="570"/>
    </location>
</feature>
<evidence type="ECO:0000313" key="11">
    <source>
        <dbReference type="WBParaSite" id="TASK_0000085901-mRNA-1"/>
    </source>
</evidence>
<evidence type="ECO:0000256" key="2">
    <source>
        <dbReference type="ARBA" id="ARBA00009904"/>
    </source>
</evidence>
<keyword evidence="5 9" id="KW-0375">Hydrogen ion transport</keyword>
<evidence type="ECO:0000256" key="10">
    <source>
        <dbReference type="SAM" id="MobiDB-lite"/>
    </source>
</evidence>
<accession>A0A0R3VU85</accession>
<evidence type="ECO:0000256" key="6">
    <source>
        <dbReference type="ARBA" id="ARBA00022989"/>
    </source>
</evidence>
<dbReference type="PANTHER" id="PTHR11629">
    <property type="entry name" value="VACUOLAR PROTON ATPASES"/>
    <property type="match status" value="1"/>
</dbReference>
<dbReference type="PANTHER" id="PTHR11629:SF63">
    <property type="entry name" value="V-TYPE PROTON ATPASE SUBUNIT A"/>
    <property type="match status" value="1"/>
</dbReference>
<comment type="function">
    <text evidence="9">Essential component of the vacuolar proton pump (V-ATPase), a multimeric enzyme that catalyzes the translocation of protons across the membranes. Required for assembly and activity of the V-ATPase.</text>
</comment>
<keyword evidence="7 9" id="KW-0406">Ion transport</keyword>
<dbReference type="PIRSF" id="PIRSF001293">
    <property type="entry name" value="ATP6V0A1"/>
    <property type="match status" value="1"/>
</dbReference>
<dbReference type="STRING" id="60517.A0A0R3VU85"/>
<dbReference type="InterPro" id="IPR026028">
    <property type="entry name" value="V-type_ATPase_116kDa_su_euka"/>
</dbReference>
<keyword evidence="3 9" id="KW-0813">Transport</keyword>
<evidence type="ECO:0000256" key="8">
    <source>
        <dbReference type="ARBA" id="ARBA00023136"/>
    </source>
</evidence>
<dbReference type="WBParaSite" id="TASK_0000085901-mRNA-1">
    <property type="protein sequence ID" value="TASK_0000085901-mRNA-1"/>
    <property type="gene ID" value="TASK_0000085901"/>
</dbReference>
<dbReference type="AlphaFoldDB" id="A0A0R3VU85"/>
<evidence type="ECO:0000256" key="5">
    <source>
        <dbReference type="ARBA" id="ARBA00022781"/>
    </source>
</evidence>
<comment type="similarity">
    <text evidence="2 9">Belongs to the V-ATPase 116 kDa subunit family.</text>
</comment>
<dbReference type="GO" id="GO:0005886">
    <property type="term" value="C:plasma membrane"/>
    <property type="evidence" value="ECO:0007669"/>
    <property type="project" value="TreeGrafter"/>
</dbReference>
<feature type="transmembrane region" description="Helical" evidence="9">
    <location>
        <begin position="585"/>
        <end position="605"/>
    </location>
</feature>
<keyword evidence="6 9" id="KW-1133">Transmembrane helix</keyword>
<organism evidence="11">
    <name type="scientific">Taenia asiatica</name>
    <name type="common">Asian tapeworm</name>
    <dbReference type="NCBI Taxonomy" id="60517"/>
    <lineage>
        <taxon>Eukaryota</taxon>
        <taxon>Metazoa</taxon>
        <taxon>Spiralia</taxon>
        <taxon>Lophotrochozoa</taxon>
        <taxon>Platyhelminthes</taxon>
        <taxon>Cestoda</taxon>
        <taxon>Eucestoda</taxon>
        <taxon>Cyclophyllidea</taxon>
        <taxon>Taeniidae</taxon>
        <taxon>Taenia</taxon>
    </lineage>
</organism>
<keyword evidence="4 9" id="KW-0812">Transmembrane</keyword>
<evidence type="ECO:0000256" key="9">
    <source>
        <dbReference type="RuleBase" id="RU361189"/>
    </source>
</evidence>
<dbReference type="GO" id="GO:0046961">
    <property type="term" value="F:proton-transporting ATPase activity, rotational mechanism"/>
    <property type="evidence" value="ECO:0007669"/>
    <property type="project" value="InterPro"/>
</dbReference>
<proteinExistence type="inferred from homology"/>